<keyword evidence="3" id="KW-1185">Reference proteome</keyword>
<dbReference type="AlphaFoldDB" id="A0A151JZV3"/>
<dbReference type="EMBL" id="KQ981319">
    <property type="protein sequence ID" value="KYN42712.1"/>
    <property type="molecule type" value="Genomic_DNA"/>
</dbReference>
<protein>
    <submittedName>
        <fullName evidence="2">Uncharacterized protein</fullName>
    </submittedName>
</protein>
<feature type="compositionally biased region" description="Low complexity" evidence="1">
    <location>
        <begin position="61"/>
        <end position="83"/>
    </location>
</feature>
<gene>
    <name evidence="2" type="ORF">ALC56_02841</name>
</gene>
<organism evidence="2 3">
    <name type="scientific">Trachymyrmex septentrionalis</name>
    <dbReference type="NCBI Taxonomy" id="34720"/>
    <lineage>
        <taxon>Eukaryota</taxon>
        <taxon>Metazoa</taxon>
        <taxon>Ecdysozoa</taxon>
        <taxon>Arthropoda</taxon>
        <taxon>Hexapoda</taxon>
        <taxon>Insecta</taxon>
        <taxon>Pterygota</taxon>
        <taxon>Neoptera</taxon>
        <taxon>Endopterygota</taxon>
        <taxon>Hymenoptera</taxon>
        <taxon>Apocrita</taxon>
        <taxon>Aculeata</taxon>
        <taxon>Formicoidea</taxon>
        <taxon>Formicidae</taxon>
        <taxon>Myrmicinae</taxon>
        <taxon>Trachymyrmex</taxon>
    </lineage>
</organism>
<evidence type="ECO:0000313" key="3">
    <source>
        <dbReference type="Proteomes" id="UP000078541"/>
    </source>
</evidence>
<feature type="non-terminal residue" evidence="2">
    <location>
        <position position="1"/>
    </location>
</feature>
<reference evidence="2 3" key="1">
    <citation type="submission" date="2016-03" db="EMBL/GenBank/DDBJ databases">
        <title>Trachymyrmex septentrionalis WGS genome.</title>
        <authorList>
            <person name="Nygaard S."/>
            <person name="Hu H."/>
            <person name="Boomsma J."/>
            <person name="Zhang G."/>
        </authorList>
    </citation>
    <scope>NUCLEOTIDE SEQUENCE [LARGE SCALE GENOMIC DNA]</scope>
    <source>
        <strain evidence="2">Tsep2-gDNA-1</strain>
        <tissue evidence="2">Whole body</tissue>
    </source>
</reference>
<dbReference type="Proteomes" id="UP000078541">
    <property type="component" value="Unassembled WGS sequence"/>
</dbReference>
<accession>A0A151JZV3</accession>
<name>A0A151JZV3_9HYME</name>
<feature type="region of interest" description="Disordered" evidence="1">
    <location>
        <begin position="47"/>
        <end position="85"/>
    </location>
</feature>
<proteinExistence type="predicted"/>
<evidence type="ECO:0000256" key="1">
    <source>
        <dbReference type="SAM" id="MobiDB-lite"/>
    </source>
</evidence>
<sequence length="181" mass="20747">LNDITCVLPGGQGVVHPGKSVSSGRYSTSNLGRLPFSLFTIRTAKHKKRNGNDNANRVRHANNVAKKSRVNQNTQNTTGNHTRNSAKNHKLYECKQFLDISPSERASKIKGKRLCIKYFKDFHDETIRRLTIRYIGAIITRCYIGMIQIIKQPLIRVKINERRTSSCLSLPLFRTKIRRQQ</sequence>
<evidence type="ECO:0000313" key="2">
    <source>
        <dbReference type="EMBL" id="KYN42712.1"/>
    </source>
</evidence>